<evidence type="ECO:0000256" key="1">
    <source>
        <dbReference type="SAM" id="SignalP"/>
    </source>
</evidence>
<dbReference type="InterPro" id="IPR051130">
    <property type="entry name" value="Mito_struct-func_regulator"/>
</dbReference>
<keyword evidence="3" id="KW-1185">Reference proteome</keyword>
<protein>
    <submittedName>
        <fullName evidence="2">Carbohydrate-binding module family 24 protein</fullName>
    </submittedName>
</protein>
<reference evidence="2" key="1">
    <citation type="journal article" date="2020" name="Stud. Mycol.">
        <title>101 Dothideomycetes genomes: a test case for predicting lifestyles and emergence of pathogens.</title>
        <authorList>
            <person name="Haridas S."/>
            <person name="Albert R."/>
            <person name="Binder M."/>
            <person name="Bloem J."/>
            <person name="Labutti K."/>
            <person name="Salamov A."/>
            <person name="Andreopoulos B."/>
            <person name="Baker S."/>
            <person name="Barry K."/>
            <person name="Bills G."/>
            <person name="Bluhm B."/>
            <person name="Cannon C."/>
            <person name="Castanera R."/>
            <person name="Culley D."/>
            <person name="Daum C."/>
            <person name="Ezra D."/>
            <person name="Gonzalez J."/>
            <person name="Henrissat B."/>
            <person name="Kuo A."/>
            <person name="Liang C."/>
            <person name="Lipzen A."/>
            <person name="Lutzoni F."/>
            <person name="Magnuson J."/>
            <person name="Mondo S."/>
            <person name="Nolan M."/>
            <person name="Ohm R."/>
            <person name="Pangilinan J."/>
            <person name="Park H.-J."/>
            <person name="Ramirez L."/>
            <person name="Alfaro M."/>
            <person name="Sun H."/>
            <person name="Tritt A."/>
            <person name="Yoshinaga Y."/>
            <person name="Zwiers L.-H."/>
            <person name="Turgeon B."/>
            <person name="Goodwin S."/>
            <person name="Spatafora J."/>
            <person name="Crous P."/>
            <person name="Grigoriev I."/>
        </authorList>
    </citation>
    <scope>NUCLEOTIDE SEQUENCE</scope>
    <source>
        <strain evidence="2">CBS 690.94</strain>
    </source>
</reference>
<dbReference type="CDD" id="cd11577">
    <property type="entry name" value="GH71"/>
    <property type="match status" value="1"/>
</dbReference>
<dbReference type="PANTHER" id="PTHR43173:SF33">
    <property type="entry name" value="ASCUS WALL ENDO-1,3-ALPHA-GLUCANASE-RELATED"/>
    <property type="match status" value="1"/>
</dbReference>
<dbReference type="GO" id="GO:0051118">
    <property type="term" value="F:glucan endo-1,3-alpha-glucosidase activity"/>
    <property type="evidence" value="ECO:0007669"/>
    <property type="project" value="InterPro"/>
</dbReference>
<accession>A0A9P4P6T9</accession>
<feature type="chain" id="PRO_5040381291" evidence="1">
    <location>
        <begin position="22"/>
        <end position="756"/>
    </location>
</feature>
<keyword evidence="1" id="KW-0732">Signal</keyword>
<feature type="non-terminal residue" evidence="2">
    <location>
        <position position="756"/>
    </location>
</feature>
<name>A0A9P4P6T9_9PLEO</name>
<organism evidence="2 3">
    <name type="scientific">Karstenula rhodostoma CBS 690.94</name>
    <dbReference type="NCBI Taxonomy" id="1392251"/>
    <lineage>
        <taxon>Eukaryota</taxon>
        <taxon>Fungi</taxon>
        <taxon>Dikarya</taxon>
        <taxon>Ascomycota</taxon>
        <taxon>Pezizomycotina</taxon>
        <taxon>Dothideomycetes</taxon>
        <taxon>Pleosporomycetidae</taxon>
        <taxon>Pleosporales</taxon>
        <taxon>Massarineae</taxon>
        <taxon>Didymosphaeriaceae</taxon>
        <taxon>Karstenula</taxon>
    </lineage>
</organism>
<dbReference type="PANTHER" id="PTHR43173">
    <property type="entry name" value="ABC1 FAMILY PROTEIN"/>
    <property type="match status" value="1"/>
</dbReference>
<dbReference type="InterPro" id="IPR005197">
    <property type="entry name" value="Glyco_hydro_71"/>
</dbReference>
<dbReference type="Pfam" id="PF03659">
    <property type="entry name" value="Glyco_hydro_71"/>
    <property type="match status" value="1"/>
</dbReference>
<feature type="signal peptide" evidence="1">
    <location>
        <begin position="1"/>
        <end position="21"/>
    </location>
</feature>
<dbReference type="Gene3D" id="3.20.20.80">
    <property type="entry name" value="Glycosidases"/>
    <property type="match status" value="1"/>
</dbReference>
<sequence length="756" mass="81538">MRLLAGVLAWALAFAPVVVQAKSVFAHFMVGNTKSFVLNDWVQEIAYAKAARIDAFALNIAYDDYVTQLQLPLAFSAAEAVGFKLFFSFDYAGNGPWPKSEVISMISYYAASSAYFQYNGKPFVSTFEGPERSEDWTDIKASTGCFFIPDWSSLGAKDAWALGTADGLFSWEGWPNGPNNVSTYGDASYFMYLDGAPYMAPISPWFYTNMPGYNKNWLWRGDDMWFDRWQQLIVGELQPEFVQIISWNDYGERQDLRYPFGPEYGKAPYNYVKNMPHDGWRQFLPFVIELWKTGTATVETEGITAWFRPNPATACSDGGTTGNTATQLQLEFQPQEIVQDKVFYSALLGSDATVTVFIGGRSIPGDWSNKPYGNVGVFHGSVNTGGAGGNVIVRITRGGSTVMETSGKGAISAGCANGLTNFNAYVDAGTGGSSGKKTPKAIKDLVPIAGTGVNEFVKLCEFTCKYAYCPEAACTATKFGDAIELPDPTGVIAYPAEGKSAAFGGLCRFACNLGYCPEDLCSLVEKPTYEGDVSPFVQPACTSGTATGDLQGLCSYACNWGFCPIHACTCLSTGPLHLPTPEQEGDIKTAVTTDGSPDYGLCLFACSRGYCPKPCFVPPKLPVLSPDPGNDGDSIGYTLLSVLSDYTLVRMWASASDEVEDALAEQTCSVGKRATYRRHASRHGVTTRDLEKRASDPCLHSTVAALLGSPKLVSMLVGLYRGNPIPGVALGVSQLPGYATSVMTNTFINGLSTASN</sequence>
<dbReference type="AlphaFoldDB" id="A0A9P4P6T9"/>
<dbReference type="OrthoDB" id="3257981at2759"/>
<proteinExistence type="predicted"/>
<gene>
    <name evidence="2" type="ORF">P171DRAFT_505856</name>
</gene>
<dbReference type="Proteomes" id="UP000799764">
    <property type="component" value="Unassembled WGS sequence"/>
</dbReference>
<comment type="caution">
    <text evidence="2">The sequence shown here is derived from an EMBL/GenBank/DDBJ whole genome shotgun (WGS) entry which is preliminary data.</text>
</comment>
<dbReference type="EMBL" id="MU001515">
    <property type="protein sequence ID" value="KAF2437531.1"/>
    <property type="molecule type" value="Genomic_DNA"/>
</dbReference>
<evidence type="ECO:0000313" key="3">
    <source>
        <dbReference type="Proteomes" id="UP000799764"/>
    </source>
</evidence>
<evidence type="ECO:0000313" key="2">
    <source>
        <dbReference type="EMBL" id="KAF2437531.1"/>
    </source>
</evidence>